<dbReference type="PANTHER" id="PTHR10102">
    <property type="entry name" value="DNA-DIRECTED RNA POLYMERASE, MITOCHONDRIAL"/>
    <property type="match status" value="1"/>
</dbReference>
<evidence type="ECO:0000256" key="3">
    <source>
        <dbReference type="ARBA" id="ARBA00022478"/>
    </source>
</evidence>
<sequence length="921" mass="104037">MKDLLQVQLEHEAEMHGAGILRFEKNNQRNLDSGNASDADWYRRLTREFVRPMADAIDAYKSYYEGRRGKPSACLSHLRCLSSEKAAYIAMKVIFNSLHGDKIPAQVLANNIGRSIEDEVRFTKLEDVAPAYISAIKDSLKKRSSKSQKFEHDSMVHAEKEVVLFSHFCKLLDNGYTSEKVKELLGINKEKFEHLSQKRERAKEASTNDEYVVDFDRWVAWPVNDVLQLGAKMIDIFANNILLEGQPIIEKVNISSGKGRAKNTPAAIVPTEATEKWIDGYKEVMGNMAPAFEPCVVKPRDWTSPFNGGYHSKEVSSKLHIAKVKNKQHLKRLTQKQMPKVYKALNALQSVRWQIHPSVLDAANQILLRGLPLGMPSTHKPKKPVCPVPAIYADLRGEELMAMLDEEQKEAFFQWKRDTVAYYTNEQKRKADVREAKATLDQANKFSKFEELFFVYTLDFRGRVYAQGSLVSPQGGDLQKALIRFAEAKPLGATGEYWFKVQGANVWGWDKETFAERVSRCETEEFTEMCLDIAADPITFTDWTKADKPWQFLAWCYEYAAYLEWLEDGKDGKDFPSHVAVAMDGSCSGIQHYSAMLRDSVGGKEVNLLPSDKPQDIYGAVSNLVVEWMEAIIDSKESDCPIWDKLEEKYGPVSCYKFAEEWLRLGVNRSMTKRSVMTLPYGSSQLTCRDSIDDYLKDLQSKADKKALASGQAVGTIHRFDKDLPMKDAISFASMLVWRAIGEVVVAAREGMAYIKAMSNAVSSLNKPMEWVTPTGFIVLQEVFTVTDDKQVFTSMMGNCKFRIKEETTTIDKTRMASSSAPNFVHSMDASHLLLSVLAFADNGIDSIAVIHDSFGTHACDTEKLRGLLSGAFVKMYEENDVILQFKEHNEDVLLTVFEVDLPTKGNLDLQEVLVSSYCFA</sequence>
<keyword evidence="7" id="KW-1195">Viral transcription</keyword>
<proteinExistence type="inferred from homology"/>
<comment type="similarity">
    <text evidence="1">Belongs to the phage and mitochondrial RNA polymerase family.</text>
</comment>
<dbReference type="InterPro" id="IPR029262">
    <property type="entry name" value="RPOL_N"/>
</dbReference>
<feature type="domain" description="DNA-directed RNA polymerase N-terminal" evidence="9">
    <location>
        <begin position="4"/>
        <end position="350"/>
    </location>
</feature>
<comment type="catalytic activity">
    <reaction evidence="8">
        <text>RNA(n) + a ribonucleoside 5'-triphosphate = RNA(n+1) + diphosphate</text>
        <dbReference type="Rhea" id="RHEA:21248"/>
        <dbReference type="Rhea" id="RHEA-COMP:14527"/>
        <dbReference type="Rhea" id="RHEA-COMP:17342"/>
        <dbReference type="ChEBI" id="CHEBI:33019"/>
        <dbReference type="ChEBI" id="CHEBI:61557"/>
        <dbReference type="ChEBI" id="CHEBI:140395"/>
        <dbReference type="EC" id="2.7.7.6"/>
    </reaction>
</comment>
<evidence type="ECO:0000256" key="2">
    <source>
        <dbReference type="ARBA" id="ARBA00012418"/>
    </source>
</evidence>
<dbReference type="GO" id="GO:0019083">
    <property type="term" value="P:viral transcription"/>
    <property type="evidence" value="ECO:0007669"/>
    <property type="project" value="UniProtKB-KW"/>
</dbReference>
<dbReference type="PROSITE" id="PS00489">
    <property type="entry name" value="RNA_POL_PHAGE_2"/>
    <property type="match status" value="1"/>
</dbReference>
<dbReference type="GO" id="GO:0000428">
    <property type="term" value="C:DNA-directed RNA polymerase complex"/>
    <property type="evidence" value="ECO:0007669"/>
    <property type="project" value="UniProtKB-KW"/>
</dbReference>
<evidence type="ECO:0000256" key="7">
    <source>
        <dbReference type="ARBA" id="ARBA00023314"/>
    </source>
</evidence>
<dbReference type="InterPro" id="IPR043502">
    <property type="entry name" value="DNA/RNA_pol_sf"/>
</dbReference>
<dbReference type="InterPro" id="IPR046950">
    <property type="entry name" value="DNA-dir_Rpol_C_phage-type"/>
</dbReference>
<evidence type="ECO:0000256" key="8">
    <source>
        <dbReference type="ARBA" id="ARBA00048552"/>
    </source>
</evidence>
<evidence type="ECO:0000256" key="5">
    <source>
        <dbReference type="ARBA" id="ARBA00022695"/>
    </source>
</evidence>
<dbReference type="Proteomes" id="UP000241061">
    <property type="component" value="Segment"/>
</dbReference>
<protein>
    <recommendedName>
        <fullName evidence="2">DNA-directed RNA polymerase</fullName>
        <ecNumber evidence="2">2.7.7.6</ecNumber>
    </recommendedName>
</protein>
<dbReference type="GO" id="GO:0006351">
    <property type="term" value="P:DNA-templated transcription"/>
    <property type="evidence" value="ECO:0007669"/>
    <property type="project" value="InterPro"/>
</dbReference>
<dbReference type="InterPro" id="IPR037159">
    <property type="entry name" value="RNA_POL_N_sf"/>
</dbReference>
<accession>A0A2H5BMU1</accession>
<keyword evidence="6" id="KW-0804">Transcription</keyword>
<keyword evidence="5" id="KW-0548">Nucleotidyltransferase</keyword>
<evidence type="ECO:0000259" key="9">
    <source>
        <dbReference type="SMART" id="SM01311"/>
    </source>
</evidence>
<dbReference type="GO" id="GO:0003899">
    <property type="term" value="F:DNA-directed RNA polymerase activity"/>
    <property type="evidence" value="ECO:0007669"/>
    <property type="project" value="UniProtKB-EC"/>
</dbReference>
<dbReference type="PANTHER" id="PTHR10102:SF0">
    <property type="entry name" value="DNA-DIRECTED RNA POLYMERASE, MITOCHONDRIAL"/>
    <property type="match status" value="1"/>
</dbReference>
<dbReference type="Gene3D" id="1.10.287.280">
    <property type="match status" value="1"/>
</dbReference>
<dbReference type="RefSeq" id="YP_009796673.1">
    <property type="nucleotide sequence ID" value="NC_047903.1"/>
</dbReference>
<evidence type="ECO:0000313" key="10">
    <source>
        <dbReference type="EMBL" id="AUG87649.1"/>
    </source>
</evidence>
<dbReference type="SMART" id="SM01311">
    <property type="entry name" value="RPOL_N"/>
    <property type="match status" value="1"/>
</dbReference>
<keyword evidence="11" id="KW-1185">Reference proteome</keyword>
<evidence type="ECO:0000256" key="6">
    <source>
        <dbReference type="ARBA" id="ARBA00023163"/>
    </source>
</evidence>
<dbReference type="Pfam" id="PF14700">
    <property type="entry name" value="RPOL_N"/>
    <property type="match status" value="1"/>
</dbReference>
<dbReference type="InterPro" id="IPR002092">
    <property type="entry name" value="DNA-dir_Rpol_phage-type"/>
</dbReference>
<organism evidence="10 11">
    <name type="scientific">Vibrio phage VEN</name>
    <dbReference type="NCBI Taxonomy" id="2059879"/>
    <lineage>
        <taxon>Viruses</taxon>
        <taxon>Duplodnaviria</taxon>
        <taxon>Heunggongvirae</taxon>
        <taxon>Uroviricota</taxon>
        <taxon>Caudoviricetes</taxon>
        <taxon>Autographivirales</taxon>
        <taxon>Autosignataviridae</taxon>
        <taxon>Colwellvirinae</taxon>
        <taxon>Trungvirus</taxon>
        <taxon>Trungvirus VEN</taxon>
    </lineage>
</organism>
<dbReference type="KEGG" id="vg:54987064"/>
<reference evidence="10 11" key="1">
    <citation type="submission" date="2017-11" db="EMBL/GenBank/DDBJ databases">
        <authorList>
            <person name="Han C.G."/>
        </authorList>
    </citation>
    <scope>NUCLEOTIDE SEQUENCE [LARGE SCALE GENOMIC DNA]</scope>
</reference>
<dbReference type="GeneID" id="54987064"/>
<evidence type="ECO:0000256" key="4">
    <source>
        <dbReference type="ARBA" id="ARBA00022679"/>
    </source>
</evidence>
<name>A0A2H5BMU1_9CAUD</name>
<dbReference type="EMBL" id="MG545917">
    <property type="protein sequence ID" value="AUG87649.1"/>
    <property type="molecule type" value="Genomic_DNA"/>
</dbReference>
<evidence type="ECO:0000313" key="11">
    <source>
        <dbReference type="Proteomes" id="UP000241061"/>
    </source>
</evidence>
<evidence type="ECO:0000256" key="1">
    <source>
        <dbReference type="ARBA" id="ARBA00009493"/>
    </source>
</evidence>
<keyword evidence="4" id="KW-0808">Transferase</keyword>
<dbReference type="SUPFAM" id="SSF56672">
    <property type="entry name" value="DNA/RNA polymerases"/>
    <property type="match status" value="1"/>
</dbReference>
<dbReference type="Gene3D" id="1.10.1320.10">
    <property type="entry name" value="DNA-directed RNA polymerase, N-terminal domain"/>
    <property type="match status" value="1"/>
</dbReference>
<dbReference type="GO" id="GO:0003677">
    <property type="term" value="F:DNA binding"/>
    <property type="evidence" value="ECO:0007669"/>
    <property type="project" value="InterPro"/>
</dbReference>
<keyword evidence="3" id="KW-0240">DNA-directed RNA polymerase</keyword>
<dbReference type="Gene3D" id="1.10.150.20">
    <property type="entry name" value="5' to 3' exonuclease, C-terminal subdomain"/>
    <property type="match status" value="1"/>
</dbReference>
<dbReference type="Pfam" id="PF00940">
    <property type="entry name" value="RNA_pol"/>
    <property type="match status" value="1"/>
</dbReference>
<dbReference type="EC" id="2.7.7.6" evidence="2"/>